<evidence type="ECO:0000256" key="2">
    <source>
        <dbReference type="SAM" id="SignalP"/>
    </source>
</evidence>
<comment type="caution">
    <text evidence="3">The sequence shown here is derived from an EMBL/GenBank/DDBJ whole genome shotgun (WGS) entry which is preliminary data.</text>
</comment>
<feature type="signal peptide" evidence="2">
    <location>
        <begin position="1"/>
        <end position="34"/>
    </location>
</feature>
<dbReference type="EMBL" id="BLTE01000002">
    <property type="protein sequence ID" value="GFK92932.1"/>
    <property type="molecule type" value="Genomic_DNA"/>
</dbReference>
<evidence type="ECO:0008006" key="5">
    <source>
        <dbReference type="Google" id="ProtNLM"/>
    </source>
</evidence>
<dbReference type="AlphaFoldDB" id="A0A6V8LJM3"/>
<reference evidence="3 4" key="2">
    <citation type="submission" date="2020-05" db="EMBL/GenBank/DDBJ databases">
        <title>Draft genome sequence of Desulfovibrio sp. strainFSS-1.</title>
        <authorList>
            <person name="Shimoshige H."/>
            <person name="Kobayashi H."/>
            <person name="Maekawa T."/>
        </authorList>
    </citation>
    <scope>NUCLEOTIDE SEQUENCE [LARGE SCALE GENOMIC DNA]</scope>
    <source>
        <strain evidence="3 4">SIID29052-01</strain>
    </source>
</reference>
<feature type="compositionally biased region" description="Low complexity" evidence="1">
    <location>
        <begin position="55"/>
        <end position="69"/>
    </location>
</feature>
<feature type="chain" id="PRO_5029017909" description="DUF1566 domain-containing protein" evidence="2">
    <location>
        <begin position="35"/>
        <end position="206"/>
    </location>
</feature>
<feature type="region of interest" description="Disordered" evidence="1">
    <location>
        <begin position="33"/>
        <end position="72"/>
    </location>
</feature>
<name>A0A6V8LJM3_9BACT</name>
<gene>
    <name evidence="3" type="ORF">NNJEOMEG_00760</name>
</gene>
<accession>A0A6V8LJM3</accession>
<keyword evidence="4" id="KW-1185">Reference proteome</keyword>
<reference evidence="3 4" key="1">
    <citation type="submission" date="2020-04" db="EMBL/GenBank/DDBJ databases">
        <authorList>
            <consortium name="Desulfovibrio sp. FSS-1 genome sequencing consortium"/>
            <person name="Shimoshige H."/>
            <person name="Kobayashi H."/>
            <person name="Maekawa T."/>
        </authorList>
    </citation>
    <scope>NUCLEOTIDE SEQUENCE [LARGE SCALE GENOMIC DNA]</scope>
    <source>
        <strain evidence="3 4">SIID29052-01</strain>
    </source>
</reference>
<evidence type="ECO:0000313" key="3">
    <source>
        <dbReference type="EMBL" id="GFK92932.1"/>
    </source>
</evidence>
<organism evidence="3 4">
    <name type="scientific">Fundidesulfovibrio magnetotacticus</name>
    <dbReference type="NCBI Taxonomy" id="2730080"/>
    <lineage>
        <taxon>Bacteria</taxon>
        <taxon>Pseudomonadati</taxon>
        <taxon>Thermodesulfobacteriota</taxon>
        <taxon>Desulfovibrionia</taxon>
        <taxon>Desulfovibrionales</taxon>
        <taxon>Desulfovibrionaceae</taxon>
        <taxon>Fundidesulfovibrio</taxon>
    </lineage>
</organism>
<keyword evidence="2" id="KW-0732">Signal</keyword>
<protein>
    <recommendedName>
        <fullName evidence="5">DUF1566 domain-containing protein</fullName>
    </recommendedName>
</protein>
<dbReference type="RefSeq" id="WP_173081472.1">
    <property type="nucleotide sequence ID" value="NZ_BLTE01000002.1"/>
</dbReference>
<evidence type="ECO:0000313" key="4">
    <source>
        <dbReference type="Proteomes" id="UP000494245"/>
    </source>
</evidence>
<proteinExistence type="predicted"/>
<evidence type="ECO:0000256" key="1">
    <source>
        <dbReference type="SAM" id="MobiDB-lite"/>
    </source>
</evidence>
<dbReference type="Proteomes" id="UP000494245">
    <property type="component" value="Unassembled WGS sequence"/>
</dbReference>
<sequence>MQRALIPRASALFFARTAFLSLALLIGLSRSAPAQDAPGERMSQGASLSGGRSDAAAPAPQAAPQQRPQSGGRYALTACGSIVDSATGLEWFVGPDETLTWDRAAAWVRSLGACGGGWSMPSVSQLLALYESGKTAGTGFFLNGKRWPARMDPVFSGIGEGSWVWSGEEASGSAARSVNFNQGKEVRYDKFNTQYTTRAFAVRRAR</sequence>